<protein>
    <submittedName>
        <fullName evidence="2">Uncharacterized protein</fullName>
    </submittedName>
</protein>
<keyword evidence="3" id="KW-1185">Reference proteome</keyword>
<evidence type="ECO:0000313" key="3">
    <source>
        <dbReference type="Proteomes" id="UP000464178"/>
    </source>
</evidence>
<keyword evidence="1" id="KW-1133">Transmembrane helix</keyword>
<gene>
    <name evidence="2" type="ORF">SOIL9_48510</name>
</gene>
<dbReference type="EMBL" id="LR593886">
    <property type="protein sequence ID" value="VTR92863.1"/>
    <property type="molecule type" value="Genomic_DNA"/>
</dbReference>
<name>A0A6P2CVD2_9BACT</name>
<evidence type="ECO:0000256" key="1">
    <source>
        <dbReference type="SAM" id="Phobius"/>
    </source>
</evidence>
<evidence type="ECO:0000313" key="2">
    <source>
        <dbReference type="EMBL" id="VTR92863.1"/>
    </source>
</evidence>
<feature type="transmembrane region" description="Helical" evidence="1">
    <location>
        <begin position="55"/>
        <end position="81"/>
    </location>
</feature>
<keyword evidence="1" id="KW-0812">Transmembrane</keyword>
<dbReference type="AlphaFoldDB" id="A0A6P2CVD2"/>
<feature type="transmembrane region" description="Helical" evidence="1">
    <location>
        <begin position="113"/>
        <end position="137"/>
    </location>
</feature>
<dbReference type="KEGG" id="gms:SOIL9_48510"/>
<proteinExistence type="predicted"/>
<keyword evidence="1" id="KW-0472">Membrane</keyword>
<accession>A0A6P2CVD2</accession>
<sequence length="144" mass="16634">MGEDDNLPAGYLYLHEELRFEHQLLGSRMTYYMTSQSFLFTTAAIARAMQWHGVYWFSGVLVPLVGIAASAVLLFSIYAAYGRMNDWRAKEKLFEGKHPLIVLYPEDKHRKSLLFTTLMPWLLMRVWAVFTLLIHVFQPQGGGM</sequence>
<dbReference type="Proteomes" id="UP000464178">
    <property type="component" value="Chromosome"/>
</dbReference>
<reference evidence="2 3" key="1">
    <citation type="submission" date="2019-05" db="EMBL/GenBank/DDBJ databases">
        <authorList>
            <consortium name="Science for Life Laboratories"/>
        </authorList>
    </citation>
    <scope>NUCLEOTIDE SEQUENCE [LARGE SCALE GENOMIC DNA]</scope>
    <source>
        <strain evidence="2">Soil9</strain>
    </source>
</reference>
<dbReference type="RefSeq" id="WP_162667671.1">
    <property type="nucleotide sequence ID" value="NZ_LR593886.1"/>
</dbReference>
<organism evidence="2 3">
    <name type="scientific">Gemmata massiliana</name>
    <dbReference type="NCBI Taxonomy" id="1210884"/>
    <lineage>
        <taxon>Bacteria</taxon>
        <taxon>Pseudomonadati</taxon>
        <taxon>Planctomycetota</taxon>
        <taxon>Planctomycetia</taxon>
        <taxon>Gemmatales</taxon>
        <taxon>Gemmataceae</taxon>
        <taxon>Gemmata</taxon>
    </lineage>
</organism>